<feature type="chain" id="PRO_5014745993" evidence="1">
    <location>
        <begin position="23"/>
        <end position="522"/>
    </location>
</feature>
<dbReference type="InterPro" id="IPR000917">
    <property type="entry name" value="Sulfatase_N"/>
</dbReference>
<accession>A0A2K8U560</accession>
<feature type="domain" description="Sulfatase N-terminal" evidence="2">
    <location>
        <begin position="38"/>
        <end position="365"/>
    </location>
</feature>
<feature type="signal peptide" evidence="1">
    <location>
        <begin position="1"/>
        <end position="22"/>
    </location>
</feature>
<keyword evidence="4" id="KW-1185">Reference proteome</keyword>
<dbReference type="EMBL" id="CP020370">
    <property type="protein sequence ID" value="AUB80720.1"/>
    <property type="molecule type" value="Genomic_DNA"/>
</dbReference>
<dbReference type="CDD" id="cd16142">
    <property type="entry name" value="ARS_like"/>
    <property type="match status" value="1"/>
</dbReference>
<dbReference type="SUPFAM" id="SSF53649">
    <property type="entry name" value="Alkaline phosphatase-like"/>
    <property type="match status" value="1"/>
</dbReference>
<dbReference type="Pfam" id="PF00884">
    <property type="entry name" value="Sulfatase"/>
    <property type="match status" value="1"/>
</dbReference>
<dbReference type="PANTHER" id="PTHR43751:SF2">
    <property type="entry name" value="SULFATASE N-TERMINAL DOMAIN-CONTAINING PROTEIN"/>
    <property type="match status" value="1"/>
</dbReference>
<evidence type="ECO:0000256" key="1">
    <source>
        <dbReference type="SAM" id="SignalP"/>
    </source>
</evidence>
<proteinExistence type="predicted"/>
<dbReference type="InterPro" id="IPR052701">
    <property type="entry name" value="GAG_Ulvan_Degrading_Sulfatases"/>
</dbReference>
<reference evidence="3 4" key="1">
    <citation type="submission" date="2017-03" db="EMBL/GenBank/DDBJ databases">
        <title>Complete genome sequence of Candidatus 'Thiodictyon syntrophicum' sp. nov. strain Cad16T, a photolithoautotroph purple sulfur bacterium isolated from an alpine meromictic lake.</title>
        <authorList>
            <person name="Luedin S.M."/>
            <person name="Pothier J.F."/>
            <person name="Danza F."/>
            <person name="Storelli N."/>
            <person name="Wittwer M."/>
            <person name="Tonolla M."/>
        </authorList>
    </citation>
    <scope>NUCLEOTIDE SEQUENCE [LARGE SCALE GENOMIC DNA]</scope>
    <source>
        <strain evidence="3 4">Cad16T</strain>
    </source>
</reference>
<evidence type="ECO:0000313" key="4">
    <source>
        <dbReference type="Proteomes" id="UP000232638"/>
    </source>
</evidence>
<dbReference type="InterPro" id="IPR017850">
    <property type="entry name" value="Alkaline_phosphatase_core_sf"/>
</dbReference>
<sequence>MKRSLLGLLAAAALLIHLPSLAATPAAAAASASTPAKPNILVIMGDDIGWMNVSSYGADIMGVATPNIDRIGREGLRLGAFYAQPSCTAGRAAFITGQLPVRTGLTTVGTPGSPAGLKAEDITLAEILKTRGYATAQFGKNHLGDLDEHLPCRHGFDEFWGNLYHLNANEDLEDPDRPTNPEFVAKFNPRGIVSCTAGGPAADEGPLTIERMKTFDDEVAAKSVAFLEHRAQDGKPFFLWHNSTRQHVFIHLKPESQGQSRAGREDVYGQGLKEHDGHVGLLLAKLDETGLAKNTIVIYTSDNGAYQYMWPEGGTSPFRGDKGTTWEGGVRVPFLMRWPGAPAGRVSGEIVDMTDLLPTLAAAAGEPGAVDRLKDGATYGERSYKVHLDGFDQSALFTGQSDKSARNFVFYYDESTLTAIRYNQFKVSFSAKLNGHWDDPLQNLGRPVIDNLLMDPFERQWGDLNRQYAEHKAWVLTPMVGVVEQHFASFKDFPIRQVGLSAQFGKTIEGIQSQLLKMQQAN</sequence>
<organism evidence="3 4">
    <name type="scientific">Candidatus Thiodictyon syntrophicum</name>
    <dbReference type="NCBI Taxonomy" id="1166950"/>
    <lineage>
        <taxon>Bacteria</taxon>
        <taxon>Pseudomonadati</taxon>
        <taxon>Pseudomonadota</taxon>
        <taxon>Gammaproteobacteria</taxon>
        <taxon>Chromatiales</taxon>
        <taxon>Chromatiaceae</taxon>
        <taxon>Thiodictyon</taxon>
    </lineage>
</organism>
<protein>
    <submittedName>
        <fullName evidence="3">Arylsulfatase</fullName>
    </submittedName>
</protein>
<evidence type="ECO:0000313" key="3">
    <source>
        <dbReference type="EMBL" id="AUB80720.1"/>
    </source>
</evidence>
<dbReference type="OrthoDB" id="9766107at2"/>
<keyword evidence="1" id="KW-0732">Signal</keyword>
<dbReference type="Gene3D" id="3.40.720.10">
    <property type="entry name" value="Alkaline Phosphatase, subunit A"/>
    <property type="match status" value="1"/>
</dbReference>
<name>A0A2K8U560_9GAMM</name>
<dbReference type="Gene3D" id="3.30.1120.10">
    <property type="match status" value="1"/>
</dbReference>
<dbReference type="AlphaFoldDB" id="A0A2K8U560"/>
<dbReference type="PANTHER" id="PTHR43751">
    <property type="entry name" value="SULFATASE"/>
    <property type="match status" value="1"/>
</dbReference>
<dbReference type="RefSeq" id="WP_100918509.1">
    <property type="nucleotide sequence ID" value="NZ_CP020370.1"/>
</dbReference>
<gene>
    <name evidence="3" type="ORF">THSYN_06980</name>
</gene>
<dbReference type="KEGG" id="tsy:THSYN_06980"/>
<dbReference type="Proteomes" id="UP000232638">
    <property type="component" value="Chromosome"/>
</dbReference>
<evidence type="ECO:0000259" key="2">
    <source>
        <dbReference type="Pfam" id="PF00884"/>
    </source>
</evidence>